<keyword evidence="2" id="KW-1185">Reference proteome</keyword>
<evidence type="ECO:0000313" key="2">
    <source>
        <dbReference type="Proteomes" id="UP001187471"/>
    </source>
</evidence>
<accession>A0AA88RJ26</accession>
<sequence length="44" mass="5233">MHVFLPQVLLQVPVRASRHLWQQTDMPLLQQLEDPARRTQMPLN</sequence>
<proteinExistence type="predicted"/>
<dbReference type="AlphaFoldDB" id="A0AA88RJ26"/>
<name>A0AA88RJ26_9ASTE</name>
<dbReference type="Proteomes" id="UP001187471">
    <property type="component" value="Unassembled WGS sequence"/>
</dbReference>
<gene>
    <name evidence="1" type="ORF">RJ640_003822</name>
</gene>
<protein>
    <submittedName>
        <fullName evidence="1">Uncharacterized protein</fullName>
    </submittedName>
</protein>
<organism evidence="1 2">
    <name type="scientific">Escallonia rubra</name>
    <dbReference type="NCBI Taxonomy" id="112253"/>
    <lineage>
        <taxon>Eukaryota</taxon>
        <taxon>Viridiplantae</taxon>
        <taxon>Streptophyta</taxon>
        <taxon>Embryophyta</taxon>
        <taxon>Tracheophyta</taxon>
        <taxon>Spermatophyta</taxon>
        <taxon>Magnoliopsida</taxon>
        <taxon>eudicotyledons</taxon>
        <taxon>Gunneridae</taxon>
        <taxon>Pentapetalae</taxon>
        <taxon>asterids</taxon>
        <taxon>campanulids</taxon>
        <taxon>Escalloniales</taxon>
        <taxon>Escalloniaceae</taxon>
        <taxon>Escallonia</taxon>
    </lineage>
</organism>
<reference evidence="1" key="1">
    <citation type="submission" date="2022-12" db="EMBL/GenBank/DDBJ databases">
        <title>Draft genome assemblies for two species of Escallonia (Escalloniales).</title>
        <authorList>
            <person name="Chanderbali A."/>
            <person name="Dervinis C."/>
            <person name="Anghel I."/>
            <person name="Soltis D."/>
            <person name="Soltis P."/>
            <person name="Zapata F."/>
        </authorList>
    </citation>
    <scope>NUCLEOTIDE SEQUENCE</scope>
    <source>
        <strain evidence="1">UCBG92.1500</strain>
        <tissue evidence="1">Leaf</tissue>
    </source>
</reference>
<dbReference type="EMBL" id="JAVXUO010000622">
    <property type="protein sequence ID" value="KAK2990754.1"/>
    <property type="molecule type" value="Genomic_DNA"/>
</dbReference>
<comment type="caution">
    <text evidence="1">The sequence shown here is derived from an EMBL/GenBank/DDBJ whole genome shotgun (WGS) entry which is preliminary data.</text>
</comment>
<evidence type="ECO:0000313" key="1">
    <source>
        <dbReference type="EMBL" id="KAK2990754.1"/>
    </source>
</evidence>